<dbReference type="AlphaFoldDB" id="A0AAJ6M405"/>
<dbReference type="RefSeq" id="WP_310793190.1">
    <property type="nucleotide sequence ID" value="NZ_CP134082.1"/>
</dbReference>
<name>A0AAJ6M405_9PSED</name>
<evidence type="ECO:0000313" key="2">
    <source>
        <dbReference type="EMBL" id="WNC12097.1"/>
    </source>
</evidence>
<reference evidence="2" key="1">
    <citation type="submission" date="2023-09" db="EMBL/GenBank/DDBJ databases">
        <title>First report of Pseudomonas coleopterorum DJ13 causing leaf spot on Rhododendron pulchrum Sweet in China.</title>
        <authorList>
            <person name="Zhang Y."/>
        </authorList>
    </citation>
    <scope>NUCLEOTIDE SEQUENCE</scope>
    <source>
        <strain evidence="2">DJ13</strain>
        <plasmid evidence="2">pdj13</plasmid>
    </source>
</reference>
<accession>A0AAJ6M405</accession>
<sequence length="177" mass="19797">MTNTINQYGTTVVEFFKFDSSEYQELLSKKEAQYNNRSEGLHYKGLAAHIDFVRHAPLELALIELQDTLKEGYSIIKASYDPLYFKALLKKPESMIAAELPKVAELAAEEYDQARYQRNVAETARQIEITVARKAREAAAAAEKVIAKQQASDADKALADLLRAYAKPAQVDAEVTP</sequence>
<gene>
    <name evidence="2" type="ORF">RI108_21850</name>
    <name evidence="1" type="ORF">RI108_21890</name>
</gene>
<dbReference type="EMBL" id="CP134082">
    <property type="protein sequence ID" value="WNC12089.1"/>
    <property type="molecule type" value="Genomic_DNA"/>
</dbReference>
<geneLocation type="plasmid" evidence="2 3">
    <name>pdj13</name>
</geneLocation>
<organism evidence="2 3">
    <name type="scientific">Pseudomonas coleopterorum</name>
    <dbReference type="NCBI Taxonomy" id="1605838"/>
    <lineage>
        <taxon>Bacteria</taxon>
        <taxon>Pseudomonadati</taxon>
        <taxon>Pseudomonadota</taxon>
        <taxon>Gammaproteobacteria</taxon>
        <taxon>Pseudomonadales</taxon>
        <taxon>Pseudomonadaceae</taxon>
        <taxon>Pseudomonas</taxon>
    </lineage>
</organism>
<keyword evidence="2" id="KW-0614">Plasmid</keyword>
<evidence type="ECO:0000313" key="1">
    <source>
        <dbReference type="EMBL" id="WNC12089.1"/>
    </source>
</evidence>
<proteinExistence type="predicted"/>
<dbReference type="Proteomes" id="UP001258207">
    <property type="component" value="Plasmid pdj13"/>
</dbReference>
<dbReference type="EMBL" id="CP134082">
    <property type="protein sequence ID" value="WNC12097.1"/>
    <property type="molecule type" value="Genomic_DNA"/>
</dbReference>
<evidence type="ECO:0000313" key="3">
    <source>
        <dbReference type="Proteomes" id="UP001258207"/>
    </source>
</evidence>
<protein>
    <submittedName>
        <fullName evidence="2">Uncharacterized protein</fullName>
    </submittedName>
</protein>